<keyword evidence="2" id="KW-0732">Signal</keyword>
<accession>D3RP35</accession>
<evidence type="ECO:0000256" key="2">
    <source>
        <dbReference type="SAM" id="SignalP"/>
    </source>
</evidence>
<dbReference type="AlphaFoldDB" id="D3RP35"/>
<reference evidence="3 4" key="1">
    <citation type="journal article" date="2011" name="Stand. Genomic Sci.">
        <title>Complete genome sequence of Allochromatium vinosum DSM 180(T).</title>
        <authorList>
            <person name="Weissgerber T."/>
            <person name="Zigann R."/>
            <person name="Bruce D."/>
            <person name="Chang Y.J."/>
            <person name="Detter J.C."/>
            <person name="Han C."/>
            <person name="Hauser L."/>
            <person name="Jeffries C.D."/>
            <person name="Land M."/>
            <person name="Munk A.C."/>
            <person name="Tapia R."/>
            <person name="Dahl C."/>
        </authorList>
    </citation>
    <scope>NUCLEOTIDE SEQUENCE [LARGE SCALE GENOMIC DNA]</scope>
    <source>
        <strain evidence="4">ATCC 17899 / DSM 180 / NBRC 103801 / NCIMB 10441 / D</strain>
    </source>
</reference>
<dbReference type="RefSeq" id="WP_012971695.1">
    <property type="nucleotide sequence ID" value="NC_013851.1"/>
</dbReference>
<organism evidence="3 4">
    <name type="scientific">Allochromatium vinosum (strain ATCC 17899 / DSM 180 / NBRC 103801 / NCIMB 10441 / D)</name>
    <name type="common">Chromatium vinosum</name>
    <dbReference type="NCBI Taxonomy" id="572477"/>
    <lineage>
        <taxon>Bacteria</taxon>
        <taxon>Pseudomonadati</taxon>
        <taxon>Pseudomonadota</taxon>
        <taxon>Gammaproteobacteria</taxon>
        <taxon>Chromatiales</taxon>
        <taxon>Chromatiaceae</taxon>
        <taxon>Allochromatium</taxon>
    </lineage>
</organism>
<dbReference type="EMBL" id="CP001896">
    <property type="protein sequence ID" value="ADC63425.1"/>
    <property type="molecule type" value="Genomic_DNA"/>
</dbReference>
<feature type="signal peptide" evidence="2">
    <location>
        <begin position="1"/>
        <end position="25"/>
    </location>
</feature>
<dbReference type="OrthoDB" id="5766792at2"/>
<dbReference type="KEGG" id="alv:Alvin_2515"/>
<keyword evidence="4" id="KW-1185">Reference proteome</keyword>
<evidence type="ECO:0000313" key="3">
    <source>
        <dbReference type="EMBL" id="ADC63425.1"/>
    </source>
</evidence>
<evidence type="ECO:0000313" key="4">
    <source>
        <dbReference type="Proteomes" id="UP000001441"/>
    </source>
</evidence>
<protein>
    <submittedName>
        <fullName evidence="3">Uncharacterized protein</fullName>
    </submittedName>
</protein>
<name>D3RP35_ALLVD</name>
<dbReference type="eggNOG" id="ENOG5030JJK">
    <property type="taxonomic scope" value="Bacteria"/>
</dbReference>
<gene>
    <name evidence="3" type="ordered locus">Alvin_2515</name>
</gene>
<feature type="chain" id="PRO_5003049519" evidence="2">
    <location>
        <begin position="26"/>
        <end position="202"/>
    </location>
</feature>
<feature type="compositionally biased region" description="Basic and acidic residues" evidence="1">
    <location>
        <begin position="137"/>
        <end position="163"/>
    </location>
</feature>
<dbReference type="STRING" id="572477.Alvin_2515"/>
<sequence length="202" mass="23195">MSKLIQTVSAIALAAATTTAFAWYAAPYQPVAPSAEQHKALVEQQQAMMEQHDKAMREAFEAQRQFAEQQMAWADQTRQAWPTVPAHPFATTPEFPAMPAMPEFGQYPNAPEFPKAPEFGQYPAMPESMEARLKELDSQREQLKQRIEERREAMKQWSEERRAQHPPRHIGEPLNRAFHDRPYPMMPQHQAQAPCEPSSQTR</sequence>
<evidence type="ECO:0000256" key="1">
    <source>
        <dbReference type="SAM" id="MobiDB-lite"/>
    </source>
</evidence>
<dbReference type="HOGENOM" id="CLU_1219252_0_0_6"/>
<proteinExistence type="predicted"/>
<feature type="region of interest" description="Disordered" evidence="1">
    <location>
        <begin position="137"/>
        <end position="202"/>
    </location>
</feature>
<dbReference type="Proteomes" id="UP000001441">
    <property type="component" value="Chromosome"/>
</dbReference>